<dbReference type="STRING" id="1798525.A3G90_04385"/>
<sequence length="75" mass="8417">MEQDFSNASVAISMKTALMFGFYIMSAAYIIFTIVMYYHWNEYSVDARVTSITLITYAVTTIPLIATLGIIALSF</sequence>
<evidence type="ECO:0000313" key="3">
    <source>
        <dbReference type="Proteomes" id="UP000177325"/>
    </source>
</evidence>
<keyword evidence="1" id="KW-0472">Membrane</keyword>
<protein>
    <submittedName>
        <fullName evidence="2">Uncharacterized protein</fullName>
    </submittedName>
</protein>
<feature type="transmembrane region" description="Helical" evidence="1">
    <location>
        <begin position="52"/>
        <end position="73"/>
    </location>
</feature>
<proteinExistence type="predicted"/>
<evidence type="ECO:0000256" key="1">
    <source>
        <dbReference type="SAM" id="Phobius"/>
    </source>
</evidence>
<gene>
    <name evidence="2" type="ORF">A3G90_04385</name>
</gene>
<keyword evidence="1" id="KW-0812">Transmembrane</keyword>
<name>A0A1F6FHD4_9BACT</name>
<comment type="caution">
    <text evidence="2">The sequence shown here is derived from an EMBL/GenBank/DDBJ whole genome shotgun (WGS) entry which is preliminary data.</text>
</comment>
<reference evidence="2 3" key="1">
    <citation type="journal article" date="2016" name="Nat. Commun.">
        <title>Thousands of microbial genomes shed light on interconnected biogeochemical processes in an aquifer system.</title>
        <authorList>
            <person name="Anantharaman K."/>
            <person name="Brown C.T."/>
            <person name="Hug L.A."/>
            <person name="Sharon I."/>
            <person name="Castelle C.J."/>
            <person name="Probst A.J."/>
            <person name="Thomas B.C."/>
            <person name="Singh A."/>
            <person name="Wilkins M.J."/>
            <person name="Karaoz U."/>
            <person name="Brodie E.L."/>
            <person name="Williams K.H."/>
            <person name="Hubbard S.S."/>
            <person name="Banfield J.F."/>
        </authorList>
    </citation>
    <scope>NUCLEOTIDE SEQUENCE [LARGE SCALE GENOMIC DNA]</scope>
</reference>
<evidence type="ECO:0000313" key="2">
    <source>
        <dbReference type="EMBL" id="OGG85264.1"/>
    </source>
</evidence>
<feature type="transmembrane region" description="Helical" evidence="1">
    <location>
        <begin position="20"/>
        <end position="40"/>
    </location>
</feature>
<accession>A0A1F6FHD4</accession>
<dbReference type="AlphaFoldDB" id="A0A1F6FHD4"/>
<dbReference type="Proteomes" id="UP000177325">
    <property type="component" value="Unassembled WGS sequence"/>
</dbReference>
<dbReference type="EMBL" id="MFMM01000001">
    <property type="protein sequence ID" value="OGG85264.1"/>
    <property type="molecule type" value="Genomic_DNA"/>
</dbReference>
<organism evidence="2 3">
    <name type="scientific">Candidatus Kaiserbacteria bacterium RIFCSPLOWO2_12_FULL_45_26</name>
    <dbReference type="NCBI Taxonomy" id="1798525"/>
    <lineage>
        <taxon>Bacteria</taxon>
        <taxon>Candidatus Kaiseribacteriota</taxon>
    </lineage>
</organism>
<keyword evidence="1" id="KW-1133">Transmembrane helix</keyword>